<organism evidence="3 4">
    <name type="scientific">Periconia macrospinosa</name>
    <dbReference type="NCBI Taxonomy" id="97972"/>
    <lineage>
        <taxon>Eukaryota</taxon>
        <taxon>Fungi</taxon>
        <taxon>Dikarya</taxon>
        <taxon>Ascomycota</taxon>
        <taxon>Pezizomycotina</taxon>
        <taxon>Dothideomycetes</taxon>
        <taxon>Pleosporomycetidae</taxon>
        <taxon>Pleosporales</taxon>
        <taxon>Massarineae</taxon>
        <taxon>Periconiaceae</taxon>
        <taxon>Periconia</taxon>
    </lineage>
</organism>
<dbReference type="PANTHER" id="PTHR47657:SF14">
    <property type="entry name" value="ZN(2)-C6 FUNGAL-TYPE DOMAIN-CONTAINING PROTEIN"/>
    <property type="match status" value="1"/>
</dbReference>
<keyword evidence="4" id="KW-1185">Reference proteome</keyword>
<sequence length="455" mass="51452">MTSEALIETILTTTQATPQQAFTVPSQAPAALNTFARRFHKKSRHGCKRCKTRRCDEVHPACTQCRKHNVECDFNTAATPSDKKPLGKLPIPRSSRVLRLESCAIPSQTTYSIPSPLPLYVRSSSPSLSVADRMMDLRLFHHMMQLLQTRPYQFEIMQELWQQKIPALALQLPCLMDGMLTIAALHFYSLSKESTMLLAANRYITSTIRGFMDHLSRGSICPLNFDALYLTAITIGVHTMIVHRFRDKLPNKERSPAHIFRPFQGIKAVWNSCPTGGERSKLILIFPGWETARLCPCHDTECTFRFLLEGVESERYDYATVEAYRFVVAQICSLYNNPARPALMQFFTATPARFVNLLHTREPRSLVISGTFFAILKSVKQSWFIKGIADEELDLIRSILAEPWLSFLNKANDVVRMKFVEANYVNASLDSPARSESSSLYHSAVTNAAVMFGCP</sequence>
<dbReference type="SUPFAM" id="SSF57701">
    <property type="entry name" value="Zn2/Cys6 DNA-binding domain"/>
    <property type="match status" value="1"/>
</dbReference>
<dbReference type="GO" id="GO:0008270">
    <property type="term" value="F:zinc ion binding"/>
    <property type="evidence" value="ECO:0007669"/>
    <property type="project" value="InterPro"/>
</dbReference>
<dbReference type="CDD" id="cd00067">
    <property type="entry name" value="GAL4"/>
    <property type="match status" value="1"/>
</dbReference>
<accession>A0A2V1DBN7</accession>
<dbReference type="SMART" id="SM00066">
    <property type="entry name" value="GAL4"/>
    <property type="match status" value="1"/>
</dbReference>
<reference evidence="3 4" key="1">
    <citation type="journal article" date="2018" name="Sci. Rep.">
        <title>Comparative genomics provides insights into the lifestyle and reveals functional heterogeneity of dark septate endophytic fungi.</title>
        <authorList>
            <person name="Knapp D.G."/>
            <person name="Nemeth J.B."/>
            <person name="Barry K."/>
            <person name="Hainaut M."/>
            <person name="Henrissat B."/>
            <person name="Johnson J."/>
            <person name="Kuo A."/>
            <person name="Lim J.H.P."/>
            <person name="Lipzen A."/>
            <person name="Nolan M."/>
            <person name="Ohm R.A."/>
            <person name="Tamas L."/>
            <person name="Grigoriev I.V."/>
            <person name="Spatafora J.W."/>
            <person name="Nagy L.G."/>
            <person name="Kovacs G.M."/>
        </authorList>
    </citation>
    <scope>NUCLEOTIDE SEQUENCE [LARGE SCALE GENOMIC DNA]</scope>
    <source>
        <strain evidence="3 4">DSE2036</strain>
    </source>
</reference>
<dbReference type="InterPro" id="IPR052400">
    <property type="entry name" value="Zn2-C6_fungal_TF"/>
</dbReference>
<proteinExistence type="predicted"/>
<name>A0A2V1DBN7_9PLEO</name>
<dbReference type="EMBL" id="KZ805496">
    <property type="protein sequence ID" value="PVH95451.1"/>
    <property type="molecule type" value="Genomic_DNA"/>
</dbReference>
<protein>
    <recommendedName>
        <fullName evidence="2">Zn(2)-C6 fungal-type domain-containing protein</fullName>
    </recommendedName>
</protein>
<dbReference type="OrthoDB" id="416217at2759"/>
<dbReference type="AlphaFoldDB" id="A0A2V1DBN7"/>
<dbReference type="PANTHER" id="PTHR47657">
    <property type="entry name" value="STEROL REGULATORY ELEMENT-BINDING PROTEIN ECM22"/>
    <property type="match status" value="1"/>
</dbReference>
<evidence type="ECO:0000313" key="3">
    <source>
        <dbReference type="EMBL" id="PVH95451.1"/>
    </source>
</evidence>
<keyword evidence="1" id="KW-0539">Nucleus</keyword>
<evidence type="ECO:0000256" key="1">
    <source>
        <dbReference type="ARBA" id="ARBA00023242"/>
    </source>
</evidence>
<gene>
    <name evidence="3" type="ORF">DM02DRAFT_660139</name>
</gene>
<dbReference type="STRING" id="97972.A0A2V1DBN7"/>
<dbReference type="Gene3D" id="4.10.240.10">
    <property type="entry name" value="Zn(2)-C6 fungal-type DNA-binding domain"/>
    <property type="match status" value="1"/>
</dbReference>
<dbReference type="GO" id="GO:0000981">
    <property type="term" value="F:DNA-binding transcription factor activity, RNA polymerase II-specific"/>
    <property type="evidence" value="ECO:0007669"/>
    <property type="project" value="InterPro"/>
</dbReference>
<dbReference type="InterPro" id="IPR001138">
    <property type="entry name" value="Zn2Cys6_DnaBD"/>
</dbReference>
<dbReference type="Proteomes" id="UP000244855">
    <property type="component" value="Unassembled WGS sequence"/>
</dbReference>
<feature type="domain" description="Zn(2)-C6 fungal-type" evidence="2">
    <location>
        <begin position="41"/>
        <end position="83"/>
    </location>
</feature>
<dbReference type="InterPro" id="IPR036864">
    <property type="entry name" value="Zn2-C6_fun-type_DNA-bd_sf"/>
</dbReference>
<dbReference type="Pfam" id="PF00172">
    <property type="entry name" value="Zn_clus"/>
    <property type="match status" value="1"/>
</dbReference>
<evidence type="ECO:0000259" key="2">
    <source>
        <dbReference type="SMART" id="SM00066"/>
    </source>
</evidence>
<evidence type="ECO:0000313" key="4">
    <source>
        <dbReference type="Proteomes" id="UP000244855"/>
    </source>
</evidence>